<dbReference type="SUPFAM" id="SSF51735">
    <property type="entry name" value="NAD(P)-binding Rossmann-fold domains"/>
    <property type="match status" value="1"/>
</dbReference>
<dbReference type="InterPro" id="IPR020904">
    <property type="entry name" value="Sc_DH/Rdtase_CS"/>
</dbReference>
<dbReference type="InterPro" id="IPR002347">
    <property type="entry name" value="SDR_fam"/>
</dbReference>
<evidence type="ECO:0000259" key="3">
    <source>
        <dbReference type="SMART" id="SM00822"/>
    </source>
</evidence>
<keyword evidence="5" id="KW-1185">Reference proteome</keyword>
<evidence type="ECO:0000313" key="4">
    <source>
        <dbReference type="EMBL" id="GAB92824.1"/>
    </source>
</evidence>
<protein>
    <submittedName>
        <fullName evidence="4">Putative 3-hydroxyacyl-CoA dehydrogenase</fullName>
    </submittedName>
</protein>
<evidence type="ECO:0000313" key="5">
    <source>
        <dbReference type="Proteomes" id="UP000008363"/>
    </source>
</evidence>
<dbReference type="EMBL" id="BAHC01000193">
    <property type="protein sequence ID" value="GAB92824.1"/>
    <property type="molecule type" value="Genomic_DNA"/>
</dbReference>
<accession>K6X231</accession>
<reference evidence="4 5" key="1">
    <citation type="submission" date="2012-08" db="EMBL/GenBank/DDBJ databases">
        <title>Whole genome shotgun sequence of Gordonia rhizosphera NBRC 16068.</title>
        <authorList>
            <person name="Takarada H."/>
            <person name="Isaki S."/>
            <person name="Hosoyama A."/>
            <person name="Tsuchikane K."/>
            <person name="Katsumata H."/>
            <person name="Baba S."/>
            <person name="Ohji S."/>
            <person name="Yamazaki S."/>
            <person name="Fujita N."/>
        </authorList>
    </citation>
    <scope>NUCLEOTIDE SEQUENCE [LARGE SCALE GENOMIC DNA]</scope>
    <source>
        <strain evidence="4 5">NBRC 16068</strain>
    </source>
</reference>
<proteinExistence type="inferred from homology"/>
<dbReference type="Gene3D" id="3.40.50.720">
    <property type="entry name" value="NAD(P)-binding Rossmann-like Domain"/>
    <property type="match status" value="1"/>
</dbReference>
<dbReference type="RefSeq" id="WP_006337541.1">
    <property type="nucleotide sequence ID" value="NZ_BAHC01000193.1"/>
</dbReference>
<dbReference type="OrthoDB" id="9795647at2"/>
<dbReference type="PANTHER" id="PTHR43658">
    <property type="entry name" value="SHORT-CHAIN DEHYDROGENASE/REDUCTASE"/>
    <property type="match status" value="1"/>
</dbReference>
<dbReference type="Pfam" id="PF00106">
    <property type="entry name" value="adh_short"/>
    <property type="match status" value="1"/>
</dbReference>
<dbReference type="Proteomes" id="UP000008363">
    <property type="component" value="Unassembled WGS sequence"/>
</dbReference>
<comment type="caution">
    <text evidence="4">The sequence shown here is derived from an EMBL/GenBank/DDBJ whole genome shotgun (WGS) entry which is preliminary data.</text>
</comment>
<dbReference type="InterPro" id="IPR036291">
    <property type="entry name" value="NAD(P)-bd_dom_sf"/>
</dbReference>
<dbReference type="eggNOG" id="COG1028">
    <property type="taxonomic scope" value="Bacteria"/>
</dbReference>
<gene>
    <name evidence="4" type="ORF">GORHZ_193_00160</name>
</gene>
<evidence type="ECO:0000256" key="2">
    <source>
        <dbReference type="ARBA" id="ARBA00023002"/>
    </source>
</evidence>
<organism evidence="4 5">
    <name type="scientific">Gordonia rhizosphera NBRC 16068</name>
    <dbReference type="NCBI Taxonomy" id="1108045"/>
    <lineage>
        <taxon>Bacteria</taxon>
        <taxon>Bacillati</taxon>
        <taxon>Actinomycetota</taxon>
        <taxon>Actinomycetes</taxon>
        <taxon>Mycobacteriales</taxon>
        <taxon>Gordoniaceae</taxon>
        <taxon>Gordonia</taxon>
    </lineage>
</organism>
<dbReference type="AlphaFoldDB" id="K6X231"/>
<comment type="similarity">
    <text evidence="1">Belongs to the short-chain dehydrogenases/reductases (SDR) family.</text>
</comment>
<evidence type="ECO:0000256" key="1">
    <source>
        <dbReference type="ARBA" id="ARBA00006484"/>
    </source>
</evidence>
<dbReference type="PRINTS" id="PR00081">
    <property type="entry name" value="GDHRDH"/>
</dbReference>
<dbReference type="SMART" id="SM00822">
    <property type="entry name" value="PKS_KR"/>
    <property type="match status" value="1"/>
</dbReference>
<dbReference type="PANTHER" id="PTHR43658:SF8">
    <property type="entry name" value="17-BETA-HYDROXYSTEROID DEHYDROGENASE 14-RELATED"/>
    <property type="match status" value="1"/>
</dbReference>
<dbReference type="GO" id="GO:0016491">
    <property type="term" value="F:oxidoreductase activity"/>
    <property type="evidence" value="ECO:0007669"/>
    <property type="project" value="UniProtKB-KW"/>
</dbReference>
<feature type="domain" description="Ketoreductase" evidence="3">
    <location>
        <begin position="6"/>
        <end position="201"/>
    </location>
</feature>
<keyword evidence="2" id="KW-0560">Oxidoreductase</keyword>
<name>K6X231_9ACTN</name>
<dbReference type="STRING" id="1108045.GORHZ_193_00160"/>
<dbReference type="PROSITE" id="PS00061">
    <property type="entry name" value="ADH_SHORT"/>
    <property type="match status" value="1"/>
</dbReference>
<sequence>MELKGLSVAITGGASGLGLATARRVIDAGGYVSLIDLPTSDGAAVAAELGPPATFVPADITDREQFAAALDVADERDGLRGLVHCAGAGRRMRILDKDGKAGSAEDFEYVIRLNLIGSFHALSLGAERMARLDGLGDDVDGGERGAIVMTASVAAFEGQIGQINYSASKAGIVGMTIVAARDLASKHIRVNTIAPGTMDTPLLSRLRDDVRQSLAASIPNPSRLGKPSEFGQLAVSILENAYLNGETIRLDGAIRMAPR</sequence>
<dbReference type="InterPro" id="IPR057326">
    <property type="entry name" value="KR_dom"/>
</dbReference>